<evidence type="ECO:0000313" key="3">
    <source>
        <dbReference type="WBParaSite" id="PTRK_0001266600.1"/>
    </source>
</evidence>
<feature type="compositionally biased region" description="Low complexity" evidence="1">
    <location>
        <begin position="294"/>
        <end position="306"/>
    </location>
</feature>
<reference evidence="3" key="1">
    <citation type="submission" date="2016-03" db="UniProtKB">
        <authorList>
            <consortium name="WormBaseParasite"/>
        </authorList>
    </citation>
    <scope>IDENTIFICATION</scope>
</reference>
<feature type="compositionally biased region" description="Basic and acidic residues" evidence="1">
    <location>
        <begin position="163"/>
        <end position="178"/>
    </location>
</feature>
<evidence type="ECO:0000256" key="1">
    <source>
        <dbReference type="SAM" id="MobiDB-lite"/>
    </source>
</evidence>
<feature type="compositionally biased region" description="Basic residues" evidence="1">
    <location>
        <begin position="100"/>
        <end position="109"/>
    </location>
</feature>
<feature type="compositionally biased region" description="Basic residues" evidence="1">
    <location>
        <begin position="179"/>
        <end position="189"/>
    </location>
</feature>
<feature type="compositionally biased region" description="Basic and acidic residues" evidence="1">
    <location>
        <begin position="54"/>
        <end position="63"/>
    </location>
</feature>
<organism evidence="2 3">
    <name type="scientific">Parastrongyloides trichosuri</name>
    <name type="common">Possum-specific nematode worm</name>
    <dbReference type="NCBI Taxonomy" id="131310"/>
    <lineage>
        <taxon>Eukaryota</taxon>
        <taxon>Metazoa</taxon>
        <taxon>Ecdysozoa</taxon>
        <taxon>Nematoda</taxon>
        <taxon>Chromadorea</taxon>
        <taxon>Rhabditida</taxon>
        <taxon>Tylenchina</taxon>
        <taxon>Panagrolaimomorpha</taxon>
        <taxon>Strongyloidoidea</taxon>
        <taxon>Strongyloididae</taxon>
        <taxon>Parastrongyloides</taxon>
    </lineage>
</organism>
<feature type="region of interest" description="Disordered" evidence="1">
    <location>
        <begin position="1"/>
        <end position="348"/>
    </location>
</feature>
<accession>A0A0N4ZVQ3</accession>
<dbReference type="Proteomes" id="UP000038045">
    <property type="component" value="Unplaced"/>
</dbReference>
<dbReference type="AlphaFoldDB" id="A0A0N4ZVQ3"/>
<feature type="compositionally biased region" description="Basic and acidic residues" evidence="1">
    <location>
        <begin position="1"/>
        <end position="28"/>
    </location>
</feature>
<feature type="compositionally biased region" description="Basic and acidic residues" evidence="1">
    <location>
        <begin position="327"/>
        <end position="336"/>
    </location>
</feature>
<feature type="compositionally biased region" description="Basic and acidic residues" evidence="1">
    <location>
        <begin position="208"/>
        <end position="225"/>
    </location>
</feature>
<keyword evidence="2" id="KW-1185">Reference proteome</keyword>
<feature type="compositionally biased region" description="Basic residues" evidence="1">
    <location>
        <begin position="32"/>
        <end position="53"/>
    </location>
</feature>
<dbReference type="WBParaSite" id="PTRK_0001266600.1">
    <property type="protein sequence ID" value="PTRK_0001266600.1"/>
    <property type="gene ID" value="PTRK_0001266600"/>
</dbReference>
<proteinExistence type="predicted"/>
<name>A0A0N4ZVQ3_PARTI</name>
<protein>
    <submittedName>
        <fullName evidence="3">LigA</fullName>
    </submittedName>
</protein>
<evidence type="ECO:0000313" key="2">
    <source>
        <dbReference type="Proteomes" id="UP000038045"/>
    </source>
</evidence>
<sequence>MSRLSADRRTRQEGRGLAPDRQRDDGDLGRPAPHRGRLRHRLGLGRGACRRRDRRADGDDPLCRRRLLCPPGSAPGADERRPVARPGAPAAGGGADGRGQRRPRRRRPGPRTGAEDARLPEPGVAGYGSGQSARLGGQSGLGPRRSGRDPDPPVAGHHPRARQRPDHQPQRDQGPDHQRRSRTVPHGARRPPGAGRPGAGNGAAADPGRTERGHHLQPGRFDDRHGPHRHARGQRPDPPGPGAHQPGSRQRAEARHVRPRRHRGGHAPGHSGADRRRPLSQQQVRGVRAERRLLGALRAGDGAVAARRPDLGRWAERGRARRRGRRRLPERGRQGDGGRAARRRAGCG</sequence>
<feature type="compositionally biased region" description="Basic and acidic residues" evidence="1">
    <location>
        <begin position="307"/>
        <end position="318"/>
    </location>
</feature>